<evidence type="ECO:0000313" key="1">
    <source>
        <dbReference type="EMBL" id="MCY9546450.1"/>
    </source>
</evidence>
<dbReference type="InterPro" id="IPR043519">
    <property type="entry name" value="NT_sf"/>
</dbReference>
<organism evidence="1 2">
    <name type="scientific">Lysinibacillus xylanilyticus</name>
    <dbReference type="NCBI Taxonomy" id="582475"/>
    <lineage>
        <taxon>Bacteria</taxon>
        <taxon>Bacillati</taxon>
        <taxon>Bacillota</taxon>
        <taxon>Bacilli</taxon>
        <taxon>Bacillales</taxon>
        <taxon>Bacillaceae</taxon>
        <taxon>Lysinibacillus</taxon>
    </lineage>
</organism>
<sequence>MKLDHVVEILLESLKVDQYIEAIFLRGSMARNEHDEFSDIDIYCVVNEENVEAFLPNRTKHIESYMRTLFVDDIYIIAPQLLVVYEDLIHIDLFTVTPSEIINKDTMKILFDPNGILTAKQKNTTLSLTPLEFQDAVDDTVWYLYQYYWSAQRGNEIWSVHLLRNSLEHFAKVLLHKYCPERALLGLKTLSNSLPSDPLHEIVDIMNCMSLVTHEMAVKKLVTFFENESHWIFENVPNKEEIKPLWEKIKDLLH</sequence>
<gene>
    <name evidence="1" type="ORF">M5W82_05750</name>
</gene>
<name>A0ABT4EL93_9BACI</name>
<dbReference type="InterPro" id="IPR007530">
    <property type="entry name" value="Aminoglycoside_adenylylTfrase"/>
</dbReference>
<evidence type="ECO:0000313" key="2">
    <source>
        <dbReference type="Proteomes" id="UP001527052"/>
    </source>
</evidence>
<reference evidence="1 2" key="1">
    <citation type="submission" date="2022-05" db="EMBL/GenBank/DDBJ databases">
        <title>Genome Sequencing of Bee-Associated Microbes.</title>
        <authorList>
            <person name="Dunlap C."/>
        </authorList>
    </citation>
    <scope>NUCLEOTIDE SEQUENCE [LARGE SCALE GENOMIC DNA]</scope>
    <source>
        <strain evidence="1 2">NRRL BD-083</strain>
    </source>
</reference>
<dbReference type="Proteomes" id="UP001527052">
    <property type="component" value="Unassembled WGS sequence"/>
</dbReference>
<protein>
    <submittedName>
        <fullName evidence="1">Nucleotidyltransferase domain-containing protein</fullName>
    </submittedName>
</protein>
<proteinExistence type="predicted"/>
<dbReference type="EMBL" id="JAMDLZ010000008">
    <property type="protein sequence ID" value="MCY9546450.1"/>
    <property type="molecule type" value="Genomic_DNA"/>
</dbReference>
<dbReference type="Gene3D" id="3.30.460.10">
    <property type="entry name" value="Beta Polymerase, domain 2"/>
    <property type="match status" value="1"/>
</dbReference>
<dbReference type="Pfam" id="PF04439">
    <property type="entry name" value="Adenyl_transf"/>
    <property type="match status" value="1"/>
</dbReference>
<comment type="caution">
    <text evidence="1">The sequence shown here is derived from an EMBL/GenBank/DDBJ whole genome shotgun (WGS) entry which is preliminary data.</text>
</comment>
<keyword evidence="2" id="KW-1185">Reference proteome</keyword>
<dbReference type="SUPFAM" id="SSF81301">
    <property type="entry name" value="Nucleotidyltransferase"/>
    <property type="match status" value="1"/>
</dbReference>
<accession>A0ABT4EL93</accession>
<dbReference type="RefSeq" id="WP_268636718.1">
    <property type="nucleotide sequence ID" value="NZ_JAMDLZ010000008.1"/>
</dbReference>
<dbReference type="CDD" id="cd05403">
    <property type="entry name" value="NT_KNTase_like"/>
    <property type="match status" value="1"/>
</dbReference>